<keyword evidence="5" id="KW-1185">Reference proteome</keyword>
<dbReference type="PANTHER" id="PTHR47926">
    <property type="entry name" value="PENTATRICOPEPTIDE REPEAT-CONTAINING PROTEIN"/>
    <property type="match status" value="1"/>
</dbReference>
<name>A0A7J6HUR1_CANSA</name>
<organism evidence="4 5">
    <name type="scientific">Cannabis sativa</name>
    <name type="common">Hemp</name>
    <name type="synonym">Marijuana</name>
    <dbReference type="NCBI Taxonomy" id="3483"/>
    <lineage>
        <taxon>Eukaryota</taxon>
        <taxon>Viridiplantae</taxon>
        <taxon>Streptophyta</taxon>
        <taxon>Embryophyta</taxon>
        <taxon>Tracheophyta</taxon>
        <taxon>Spermatophyta</taxon>
        <taxon>Magnoliopsida</taxon>
        <taxon>eudicotyledons</taxon>
        <taxon>Gunneridae</taxon>
        <taxon>Pentapetalae</taxon>
        <taxon>rosids</taxon>
        <taxon>fabids</taxon>
        <taxon>Rosales</taxon>
        <taxon>Cannabaceae</taxon>
        <taxon>Cannabis</taxon>
    </lineage>
</organism>
<evidence type="ECO:0000313" key="5">
    <source>
        <dbReference type="Proteomes" id="UP000583929"/>
    </source>
</evidence>
<feature type="region of interest" description="Disordered" evidence="3">
    <location>
        <begin position="480"/>
        <end position="506"/>
    </location>
</feature>
<feature type="repeat" description="PPR" evidence="2">
    <location>
        <begin position="154"/>
        <end position="188"/>
    </location>
</feature>
<dbReference type="Pfam" id="PF13041">
    <property type="entry name" value="PPR_2"/>
    <property type="match status" value="1"/>
</dbReference>
<gene>
    <name evidence="4" type="ORF">G4B88_025447</name>
</gene>
<dbReference type="GO" id="GO:0003723">
    <property type="term" value="F:RNA binding"/>
    <property type="evidence" value="ECO:0007669"/>
    <property type="project" value="InterPro"/>
</dbReference>
<sequence>MPYYLPECLLQLLQCFPKHQNKVQQIHSLLIINGHLFLSKTNNHFNSKWKITLLYNALIRAHLSFGQTHNSLILFTQMLFHQTQPNTTYVSLFSLCSTLNGWGALYLGKEIHGHVVRNEIELTVFMGTSLIDFYGKCGLLNAATNVFNQMTVKKICTWNAMISALSTNGQVKQALDLFQNLEKEGFTPNCVTFVTILAACARGKFVEYGLKVFQSMSADFGVVPVMEHYGCIVDLLGKAGFLREATMFVKNMPFEPDASVLGALFGAYAIHGISELENDVQKRLLCMQPQQHSEPYINLSNINANMQKWDHAAGFRRMMLHASIQKIPALSIVCKKVEPNETSFRSMERDNKLRPIDNHYASFVDFLSRAKPFVLKKLRHWLNKWLLNLKESIIVNGHKITWNTQKGIPSSDIVKKLISSKVLDVNIKELAIAAINNIATHLFEVQIRIRIAVVTHIDGSPHERVFTDIKPRFADHLNTGHDFDRAQPKKNRRSQVLRQLQPVGRA</sequence>
<protein>
    <recommendedName>
        <fullName evidence="6">Pentatricopeptide repeat-containing protein</fullName>
    </recommendedName>
</protein>
<dbReference type="InterPro" id="IPR002885">
    <property type="entry name" value="PPR_rpt"/>
</dbReference>
<keyword evidence="1" id="KW-0677">Repeat</keyword>
<evidence type="ECO:0000256" key="3">
    <source>
        <dbReference type="SAM" id="MobiDB-lite"/>
    </source>
</evidence>
<dbReference type="Proteomes" id="UP000583929">
    <property type="component" value="Unassembled WGS sequence"/>
</dbReference>
<dbReference type="AlphaFoldDB" id="A0A7J6HUR1"/>
<reference evidence="4 5" key="1">
    <citation type="journal article" date="2020" name="bioRxiv">
        <title>Sequence and annotation of 42 cannabis genomes reveals extensive copy number variation in cannabinoid synthesis and pathogen resistance genes.</title>
        <authorList>
            <person name="Mckernan K.J."/>
            <person name="Helbert Y."/>
            <person name="Kane L.T."/>
            <person name="Ebling H."/>
            <person name="Zhang L."/>
            <person name="Liu B."/>
            <person name="Eaton Z."/>
            <person name="Mclaughlin S."/>
            <person name="Kingan S."/>
            <person name="Baybayan P."/>
            <person name="Concepcion G."/>
            <person name="Jordan M."/>
            <person name="Riva A."/>
            <person name="Barbazuk W."/>
            <person name="Harkins T."/>
        </authorList>
    </citation>
    <scope>NUCLEOTIDE SEQUENCE [LARGE SCALE GENOMIC DNA]</scope>
    <source>
        <strain evidence="5">cv. Jamaican Lion 4</strain>
        <tissue evidence="4">Leaf</tissue>
    </source>
</reference>
<accession>A0A7J6HUR1</accession>
<dbReference type="Gene3D" id="1.25.40.10">
    <property type="entry name" value="Tetratricopeptide repeat domain"/>
    <property type="match status" value="2"/>
</dbReference>
<dbReference type="PROSITE" id="PS51375">
    <property type="entry name" value="PPR"/>
    <property type="match status" value="1"/>
</dbReference>
<dbReference type="InterPro" id="IPR046960">
    <property type="entry name" value="PPR_At4g14850-like_plant"/>
</dbReference>
<comment type="caution">
    <text evidence="4">The sequence shown here is derived from an EMBL/GenBank/DDBJ whole genome shotgun (WGS) entry which is preliminary data.</text>
</comment>
<dbReference type="GO" id="GO:0009451">
    <property type="term" value="P:RNA modification"/>
    <property type="evidence" value="ECO:0007669"/>
    <property type="project" value="InterPro"/>
</dbReference>
<dbReference type="EMBL" id="JAATIQ010000026">
    <property type="protein sequence ID" value="KAF4398468.1"/>
    <property type="molecule type" value="Genomic_DNA"/>
</dbReference>
<dbReference type="PANTHER" id="PTHR47926:SF348">
    <property type="entry name" value="PENTATRICOPEPTIDE REPEAT-CONTAINING PROTEIN"/>
    <property type="match status" value="1"/>
</dbReference>
<dbReference type="InterPro" id="IPR011990">
    <property type="entry name" value="TPR-like_helical_dom_sf"/>
</dbReference>
<evidence type="ECO:0000256" key="1">
    <source>
        <dbReference type="ARBA" id="ARBA00022737"/>
    </source>
</evidence>
<dbReference type="FunFam" id="1.25.40.10:FF:000242">
    <property type="entry name" value="Pentatricopeptide repeat-containing protein"/>
    <property type="match status" value="1"/>
</dbReference>
<evidence type="ECO:0008006" key="6">
    <source>
        <dbReference type="Google" id="ProtNLM"/>
    </source>
</evidence>
<dbReference type="Pfam" id="PF01535">
    <property type="entry name" value="PPR"/>
    <property type="match status" value="1"/>
</dbReference>
<proteinExistence type="predicted"/>
<evidence type="ECO:0000256" key="2">
    <source>
        <dbReference type="PROSITE-ProRule" id="PRU00708"/>
    </source>
</evidence>
<evidence type="ECO:0000313" key="4">
    <source>
        <dbReference type="EMBL" id="KAF4398468.1"/>
    </source>
</evidence>
<dbReference type="NCBIfam" id="TIGR00756">
    <property type="entry name" value="PPR"/>
    <property type="match status" value="1"/>
</dbReference>